<dbReference type="Proteomes" id="UP001147695">
    <property type="component" value="Unassembled WGS sequence"/>
</dbReference>
<evidence type="ECO:0000313" key="2">
    <source>
        <dbReference type="EMBL" id="KAJ5346188.1"/>
    </source>
</evidence>
<sequence length="69" mass="7911">MLPGSVDRDALSGSYLDHSSQSNPLSNEHWIPSSEEQSWQFEDDYWDTDDEADESNAIDDAYKILEGDW</sequence>
<organism evidence="2 3">
    <name type="scientific">Penicillium brevicompactum</name>
    <dbReference type="NCBI Taxonomy" id="5074"/>
    <lineage>
        <taxon>Eukaryota</taxon>
        <taxon>Fungi</taxon>
        <taxon>Dikarya</taxon>
        <taxon>Ascomycota</taxon>
        <taxon>Pezizomycotina</taxon>
        <taxon>Eurotiomycetes</taxon>
        <taxon>Eurotiomycetidae</taxon>
        <taxon>Eurotiales</taxon>
        <taxon>Aspergillaceae</taxon>
        <taxon>Penicillium</taxon>
    </lineage>
</organism>
<evidence type="ECO:0000313" key="3">
    <source>
        <dbReference type="Proteomes" id="UP001147695"/>
    </source>
</evidence>
<feature type="region of interest" description="Disordered" evidence="1">
    <location>
        <begin position="1"/>
        <end position="41"/>
    </location>
</feature>
<comment type="caution">
    <text evidence="2">The sequence shown here is derived from an EMBL/GenBank/DDBJ whole genome shotgun (WGS) entry which is preliminary data.</text>
</comment>
<dbReference type="EMBL" id="JAPZBQ010000002">
    <property type="protein sequence ID" value="KAJ5346188.1"/>
    <property type="molecule type" value="Genomic_DNA"/>
</dbReference>
<reference evidence="2" key="1">
    <citation type="submission" date="2022-12" db="EMBL/GenBank/DDBJ databases">
        <authorList>
            <person name="Petersen C."/>
        </authorList>
    </citation>
    <scope>NUCLEOTIDE SEQUENCE</scope>
    <source>
        <strain evidence="2">IBT 35673</strain>
    </source>
</reference>
<reference evidence="2" key="2">
    <citation type="journal article" date="2023" name="IMA Fungus">
        <title>Comparative genomic study of the Penicillium genus elucidates a diverse pangenome and 15 lateral gene transfer events.</title>
        <authorList>
            <person name="Petersen C."/>
            <person name="Sorensen T."/>
            <person name="Nielsen M.R."/>
            <person name="Sondergaard T.E."/>
            <person name="Sorensen J.L."/>
            <person name="Fitzpatrick D.A."/>
            <person name="Frisvad J.C."/>
            <person name="Nielsen K.L."/>
        </authorList>
    </citation>
    <scope>NUCLEOTIDE SEQUENCE</scope>
    <source>
        <strain evidence="2">IBT 35673</strain>
    </source>
</reference>
<name>A0A9W9QY10_PENBR</name>
<gene>
    <name evidence="2" type="ORF">N7452_004192</name>
</gene>
<evidence type="ECO:0000256" key="1">
    <source>
        <dbReference type="SAM" id="MobiDB-lite"/>
    </source>
</evidence>
<feature type="compositionally biased region" description="Polar residues" evidence="1">
    <location>
        <begin position="17"/>
        <end position="26"/>
    </location>
</feature>
<feature type="compositionally biased region" description="Basic and acidic residues" evidence="1">
    <location>
        <begin position="1"/>
        <end position="10"/>
    </location>
</feature>
<proteinExistence type="predicted"/>
<dbReference type="AlphaFoldDB" id="A0A9W9QY10"/>
<protein>
    <submittedName>
        <fullName evidence="2">Uncharacterized protein</fullName>
    </submittedName>
</protein>
<accession>A0A9W9QY10</accession>